<accession>A0AAN2QV08</accession>
<dbReference type="EMBL" id="FBTU01000014">
    <property type="protein sequence ID" value="CUW09254.1"/>
    <property type="molecule type" value="Genomic_DNA"/>
</dbReference>
<comment type="caution">
    <text evidence="2">The sequence shown here is derived from an EMBL/GenBank/DDBJ whole genome shotgun (WGS) entry which is preliminary data.</text>
</comment>
<dbReference type="Proteomes" id="UP000198868">
    <property type="component" value="Unassembled WGS sequence"/>
</dbReference>
<evidence type="ECO:0000313" key="4">
    <source>
        <dbReference type="Proteomes" id="UP000199047"/>
    </source>
</evidence>
<name>A0AAN2QV08_9LACO</name>
<keyword evidence="4" id="KW-1185">Reference proteome</keyword>
<gene>
    <name evidence="1" type="ORF">KSL4_0131</name>
    <name evidence="2" type="ORF">PL111_1989</name>
</gene>
<evidence type="ECO:0000313" key="2">
    <source>
        <dbReference type="EMBL" id="CUW09254.1"/>
    </source>
</evidence>
<sequence length="92" mass="10397">MMANQYNIFIAVDFFNADILFVANSSGELSQQIITAIEKHELASEGAVRLYRTSNQSFKIIQRLMSHYQLPFHEAARPKGANYENQTIDTAG</sequence>
<evidence type="ECO:0000313" key="1">
    <source>
        <dbReference type="EMBL" id="CUW05675.1"/>
    </source>
</evidence>
<organism evidence="2 3">
    <name type="scientific">Leuconostoc inhae</name>
    <dbReference type="NCBI Taxonomy" id="178001"/>
    <lineage>
        <taxon>Bacteria</taxon>
        <taxon>Bacillati</taxon>
        <taxon>Bacillota</taxon>
        <taxon>Bacilli</taxon>
        <taxon>Lactobacillales</taxon>
        <taxon>Lactobacillaceae</taxon>
        <taxon>Leuconostoc</taxon>
    </lineage>
</organism>
<evidence type="ECO:0000313" key="3">
    <source>
        <dbReference type="Proteomes" id="UP000198868"/>
    </source>
</evidence>
<dbReference type="RefSeq" id="WP_224132441.1">
    <property type="nucleotide sequence ID" value="NZ_FBSX01000014.1"/>
</dbReference>
<proteinExistence type="predicted"/>
<dbReference type="Proteomes" id="UP000199047">
    <property type="component" value="Unassembled WGS sequence"/>
</dbReference>
<dbReference type="EMBL" id="FBTB01000007">
    <property type="protein sequence ID" value="CUW05675.1"/>
    <property type="molecule type" value="Genomic_DNA"/>
</dbReference>
<protein>
    <submittedName>
        <fullName evidence="2">Uncharacterized protein</fullName>
    </submittedName>
</protein>
<dbReference type="AlphaFoldDB" id="A0AAN2QV08"/>
<reference evidence="3 4" key="1">
    <citation type="submission" date="2015-12" db="EMBL/GenBank/DDBJ databases">
        <authorList>
            <person name="Andreevskaya M."/>
        </authorList>
    </citation>
    <scope>NUCLEOTIDE SEQUENCE [LARGE SCALE GENOMIC DNA]</scope>
    <source>
        <strain evidence="1 4">KSL4-2</strain>
        <strain evidence="2 3">PL111</strain>
    </source>
</reference>